<evidence type="ECO:0000256" key="1">
    <source>
        <dbReference type="SAM" id="MobiDB-lite"/>
    </source>
</evidence>
<dbReference type="InParanoid" id="A0A0C3D3S8"/>
<keyword evidence="3" id="KW-1185">Reference proteome</keyword>
<dbReference type="AlphaFoldDB" id="A0A0C3D3S8"/>
<name>A0A0C3D3S8_9AGAM</name>
<organism evidence="2 3">
    <name type="scientific">Scleroderma citrinum Foug A</name>
    <dbReference type="NCBI Taxonomy" id="1036808"/>
    <lineage>
        <taxon>Eukaryota</taxon>
        <taxon>Fungi</taxon>
        <taxon>Dikarya</taxon>
        <taxon>Basidiomycota</taxon>
        <taxon>Agaricomycotina</taxon>
        <taxon>Agaricomycetes</taxon>
        <taxon>Agaricomycetidae</taxon>
        <taxon>Boletales</taxon>
        <taxon>Sclerodermatineae</taxon>
        <taxon>Sclerodermataceae</taxon>
        <taxon>Scleroderma</taxon>
    </lineage>
</organism>
<dbReference type="HOGENOM" id="CLU_2159902_0_0_1"/>
<evidence type="ECO:0000313" key="2">
    <source>
        <dbReference type="EMBL" id="KIM50761.1"/>
    </source>
</evidence>
<evidence type="ECO:0000313" key="3">
    <source>
        <dbReference type="Proteomes" id="UP000053989"/>
    </source>
</evidence>
<accession>A0A0C3D3S8</accession>
<proteinExistence type="predicted"/>
<sequence length="111" mass="12657">MTLLLQILYQHMDPMWLGTITDTITRDADVNTCPWSHYYHTRYDANRTNYMSKSNPTSSSMPTPSMAVSPPSSNNAQNKAFETLVDLLALKGRRMCPETHLGDFILQRFVS</sequence>
<feature type="region of interest" description="Disordered" evidence="1">
    <location>
        <begin position="49"/>
        <end position="75"/>
    </location>
</feature>
<feature type="compositionally biased region" description="Low complexity" evidence="1">
    <location>
        <begin position="51"/>
        <end position="73"/>
    </location>
</feature>
<gene>
    <name evidence="2" type="ORF">SCLCIDRAFT_765118</name>
</gene>
<dbReference type="EMBL" id="KN822334">
    <property type="protein sequence ID" value="KIM50761.1"/>
    <property type="molecule type" value="Genomic_DNA"/>
</dbReference>
<dbReference type="Proteomes" id="UP000053989">
    <property type="component" value="Unassembled WGS sequence"/>
</dbReference>
<reference evidence="3" key="2">
    <citation type="submission" date="2015-01" db="EMBL/GenBank/DDBJ databases">
        <title>Evolutionary Origins and Diversification of the Mycorrhizal Mutualists.</title>
        <authorList>
            <consortium name="DOE Joint Genome Institute"/>
            <consortium name="Mycorrhizal Genomics Consortium"/>
            <person name="Kohler A."/>
            <person name="Kuo A."/>
            <person name="Nagy L.G."/>
            <person name="Floudas D."/>
            <person name="Copeland A."/>
            <person name="Barry K.W."/>
            <person name="Cichocki N."/>
            <person name="Veneault-Fourrey C."/>
            <person name="LaButti K."/>
            <person name="Lindquist E.A."/>
            <person name="Lipzen A."/>
            <person name="Lundell T."/>
            <person name="Morin E."/>
            <person name="Murat C."/>
            <person name="Riley R."/>
            <person name="Ohm R."/>
            <person name="Sun H."/>
            <person name="Tunlid A."/>
            <person name="Henrissat B."/>
            <person name="Grigoriev I.V."/>
            <person name="Hibbett D.S."/>
            <person name="Martin F."/>
        </authorList>
    </citation>
    <scope>NUCLEOTIDE SEQUENCE [LARGE SCALE GENOMIC DNA]</scope>
    <source>
        <strain evidence="3">Foug A</strain>
    </source>
</reference>
<reference evidence="2 3" key="1">
    <citation type="submission" date="2014-04" db="EMBL/GenBank/DDBJ databases">
        <authorList>
            <consortium name="DOE Joint Genome Institute"/>
            <person name="Kuo A."/>
            <person name="Kohler A."/>
            <person name="Nagy L.G."/>
            <person name="Floudas D."/>
            <person name="Copeland A."/>
            <person name="Barry K.W."/>
            <person name="Cichocki N."/>
            <person name="Veneault-Fourrey C."/>
            <person name="LaButti K."/>
            <person name="Lindquist E.A."/>
            <person name="Lipzen A."/>
            <person name="Lundell T."/>
            <person name="Morin E."/>
            <person name="Murat C."/>
            <person name="Sun H."/>
            <person name="Tunlid A."/>
            <person name="Henrissat B."/>
            <person name="Grigoriev I.V."/>
            <person name="Hibbett D.S."/>
            <person name="Martin F."/>
            <person name="Nordberg H.P."/>
            <person name="Cantor M.N."/>
            <person name="Hua S.X."/>
        </authorList>
    </citation>
    <scope>NUCLEOTIDE SEQUENCE [LARGE SCALE GENOMIC DNA]</scope>
    <source>
        <strain evidence="2 3">Foug A</strain>
    </source>
</reference>
<protein>
    <submittedName>
        <fullName evidence="2">Uncharacterized protein</fullName>
    </submittedName>
</protein>